<evidence type="ECO:0000313" key="9">
    <source>
        <dbReference type="Proteomes" id="UP000045545"/>
    </source>
</evidence>
<evidence type="ECO:0000256" key="4">
    <source>
        <dbReference type="ARBA" id="ARBA00023471"/>
    </source>
</evidence>
<comment type="catalytic activity">
    <reaction evidence="5">
        <text>siroheme + 2 H(+) = 12,18-didecarboxysiroheme + 2 CO2</text>
        <dbReference type="Rhea" id="RHEA:19093"/>
        <dbReference type="ChEBI" id="CHEBI:15378"/>
        <dbReference type="ChEBI" id="CHEBI:16526"/>
        <dbReference type="ChEBI" id="CHEBI:60052"/>
        <dbReference type="ChEBI" id="CHEBI:140497"/>
        <dbReference type="EC" id="4.1.1.111"/>
    </reaction>
</comment>
<feature type="domain" description="Siroheme decarboxylase NirL-like HTH" evidence="7">
    <location>
        <begin position="9"/>
        <end position="55"/>
    </location>
</feature>
<keyword evidence="9" id="KW-1185">Reference proteome</keyword>
<evidence type="ECO:0000256" key="1">
    <source>
        <dbReference type="ARBA" id="ARBA00023239"/>
    </source>
</evidence>
<dbReference type="InterPro" id="IPR019888">
    <property type="entry name" value="Tscrpt_reg_AsnC-like"/>
</dbReference>
<dbReference type="Pfam" id="PF17805">
    <property type="entry name" value="AsnC_trans_reg2"/>
    <property type="match status" value="1"/>
</dbReference>
<comment type="similarity">
    <text evidence="3">Belongs to the Ahb/Nir family.</text>
</comment>
<dbReference type="Gene3D" id="1.10.10.10">
    <property type="entry name" value="Winged helix-like DNA-binding domain superfamily/Winged helix DNA-binding domain"/>
    <property type="match status" value="1"/>
</dbReference>
<gene>
    <name evidence="8" type="ORF">2214</name>
</gene>
<dbReference type="RefSeq" id="WP_046498848.1">
    <property type="nucleotide sequence ID" value="NZ_CGIH01000038.1"/>
</dbReference>
<protein>
    <recommendedName>
        <fullName evidence="4">siroheme decarboxylase</fullName>
        <ecNumber evidence="4">4.1.1.111</ecNumber>
    </recommendedName>
</protein>
<dbReference type="InterPro" id="IPR036388">
    <property type="entry name" value="WH-like_DNA-bd_sf"/>
</dbReference>
<sequence>MKNMLDKTDQVMLNILQNSLPLSVQPYKDIAQELGIEEDEVLKRIARLKSEGLIRRIGGIMNSSKLGFSSTLCAMSVPEDRIEATAELINQMTGVTHNYLREHHYNVWFTLTVRSQAEVKKQLKELEEVSGLKVISMPASKVYKINVSFDMEKQNEL</sequence>
<reference evidence="8 9" key="1">
    <citation type="submission" date="2015-03" db="EMBL/GenBank/DDBJ databases">
        <authorList>
            <person name="Murphy D."/>
        </authorList>
    </citation>
    <scope>NUCLEOTIDE SEQUENCE [LARGE SCALE GENOMIC DNA]</scope>
    <source>
        <strain evidence="8 9">OL-4</strain>
    </source>
</reference>
<dbReference type="InterPro" id="IPR036390">
    <property type="entry name" value="WH_DNA-bd_sf"/>
</dbReference>
<evidence type="ECO:0000256" key="5">
    <source>
        <dbReference type="ARBA" id="ARBA00048470"/>
    </source>
</evidence>
<evidence type="ECO:0000313" key="8">
    <source>
        <dbReference type="EMBL" id="CFX92323.1"/>
    </source>
</evidence>
<evidence type="ECO:0000259" key="7">
    <source>
        <dbReference type="Pfam" id="PF22451"/>
    </source>
</evidence>
<evidence type="ECO:0000256" key="3">
    <source>
        <dbReference type="ARBA" id="ARBA00023457"/>
    </source>
</evidence>
<dbReference type="Gene3D" id="3.30.70.3460">
    <property type="match status" value="1"/>
</dbReference>
<dbReference type="InterPro" id="IPR053953">
    <property type="entry name" value="NirdL-like_HTH"/>
</dbReference>
<dbReference type="InterPro" id="IPR040523">
    <property type="entry name" value="AsnC_trans_reg2"/>
</dbReference>
<proteinExistence type="inferred from homology"/>
<dbReference type="Proteomes" id="UP000045545">
    <property type="component" value="Unassembled WGS sequence"/>
</dbReference>
<comment type="pathway">
    <text evidence="2">Porphyrin-containing compound metabolism.</text>
</comment>
<dbReference type="SUPFAM" id="SSF46785">
    <property type="entry name" value="Winged helix' DNA-binding domain"/>
    <property type="match status" value="1"/>
</dbReference>
<dbReference type="PANTHER" id="PTHR43413">
    <property type="entry name" value="TRANSCRIPTIONAL REGULATOR, ASNC FAMILY"/>
    <property type="match status" value="1"/>
</dbReference>
<organism evidence="8 9">
    <name type="scientific">Syntrophomonas zehnderi OL-4</name>
    <dbReference type="NCBI Taxonomy" id="690567"/>
    <lineage>
        <taxon>Bacteria</taxon>
        <taxon>Bacillati</taxon>
        <taxon>Bacillota</taxon>
        <taxon>Clostridia</taxon>
        <taxon>Eubacteriales</taxon>
        <taxon>Syntrophomonadaceae</taxon>
        <taxon>Syntrophomonas</taxon>
    </lineage>
</organism>
<dbReference type="EMBL" id="CGIH01000038">
    <property type="protein sequence ID" value="CFX92323.1"/>
    <property type="molecule type" value="Genomic_DNA"/>
</dbReference>
<dbReference type="PANTHER" id="PTHR43413:SF1">
    <property type="entry name" value="SIROHEME DECARBOXYLASE NIRL SUBUNIT"/>
    <property type="match status" value="1"/>
</dbReference>
<dbReference type="Pfam" id="PF22451">
    <property type="entry name" value="NirdL-like_HTH"/>
    <property type="match status" value="1"/>
</dbReference>
<accession>A0A0E4C9A9</accession>
<dbReference type="EC" id="4.1.1.111" evidence="4"/>
<keyword evidence="1" id="KW-0456">Lyase</keyword>
<dbReference type="GO" id="GO:0016829">
    <property type="term" value="F:lyase activity"/>
    <property type="evidence" value="ECO:0007669"/>
    <property type="project" value="UniProtKB-KW"/>
</dbReference>
<dbReference type="SMART" id="SM00344">
    <property type="entry name" value="HTH_ASNC"/>
    <property type="match status" value="1"/>
</dbReference>
<dbReference type="AlphaFoldDB" id="A0A0E4C9A9"/>
<evidence type="ECO:0000259" key="6">
    <source>
        <dbReference type="Pfam" id="PF17805"/>
    </source>
</evidence>
<dbReference type="InterPro" id="IPR050684">
    <property type="entry name" value="HTH-Siroheme_Decarb"/>
</dbReference>
<dbReference type="OrthoDB" id="9806536at2"/>
<feature type="domain" description="Siroheme decarboxylase AsnC-like ligand binding" evidence="6">
    <location>
        <begin position="65"/>
        <end position="144"/>
    </location>
</feature>
<evidence type="ECO:0000256" key="2">
    <source>
        <dbReference type="ARBA" id="ARBA00023444"/>
    </source>
</evidence>
<name>A0A0E4C9A9_9FIRM</name>
<dbReference type="STRING" id="690567.2214"/>